<feature type="signal peptide" evidence="2">
    <location>
        <begin position="1"/>
        <end position="19"/>
    </location>
</feature>
<accession>S8EBX5</accession>
<feature type="chain" id="PRO_5004562900" evidence="2">
    <location>
        <begin position="20"/>
        <end position="391"/>
    </location>
</feature>
<keyword evidence="1" id="KW-1133">Transmembrane helix</keyword>
<sequence>MLPILLFLGSALALIGVLHELPPTSNVELFHGTSLMTPDVMEAFLVYLPTRVDVRSISPAVEGTAAVVGGIIDGASAAVTIRNSAVQAPPGLIWLSETSRSDIGFYGRRADARGARSSDYFYNLDFVLFDALDGVDVAKGTGALLAMDAPFFVLDEAPDVDNTVDNTVTDATVNITRFEDVDGDCDNDDGGTTDYTLFFLCGAIWIYSLWGIIPFISKLAYKLPFVKSLVDDFCNDLKNTPYLLFQLAYVGAGTFLLEEVVLGVFFADPLARIGWLMERARIDGKFLAQEFAVLYLWVWWKAVVPAERARARLDMGLESVAALEERVVRDGMHHEKSSLEGSMTRRVLELLDGLDVDEARVHRPVCVDDGLDDGSPALLTHEAMIWLDDWG</sequence>
<gene>
    <name evidence="3" type="ORF">FOMPIDRAFT_1015268</name>
</gene>
<proteinExistence type="predicted"/>
<dbReference type="OrthoDB" id="10447912at2759"/>
<reference evidence="3 4" key="1">
    <citation type="journal article" date="2012" name="Science">
        <title>The Paleozoic origin of enzymatic lignin decomposition reconstructed from 31 fungal genomes.</title>
        <authorList>
            <person name="Floudas D."/>
            <person name="Binder M."/>
            <person name="Riley R."/>
            <person name="Barry K."/>
            <person name="Blanchette R.A."/>
            <person name="Henrissat B."/>
            <person name="Martinez A.T."/>
            <person name="Otillar R."/>
            <person name="Spatafora J.W."/>
            <person name="Yadav J.S."/>
            <person name="Aerts A."/>
            <person name="Benoit I."/>
            <person name="Boyd A."/>
            <person name="Carlson A."/>
            <person name="Copeland A."/>
            <person name="Coutinho P.M."/>
            <person name="de Vries R.P."/>
            <person name="Ferreira P."/>
            <person name="Findley K."/>
            <person name="Foster B."/>
            <person name="Gaskell J."/>
            <person name="Glotzer D."/>
            <person name="Gorecki P."/>
            <person name="Heitman J."/>
            <person name="Hesse C."/>
            <person name="Hori C."/>
            <person name="Igarashi K."/>
            <person name="Jurgens J.A."/>
            <person name="Kallen N."/>
            <person name="Kersten P."/>
            <person name="Kohler A."/>
            <person name="Kuees U."/>
            <person name="Kumar T.K.A."/>
            <person name="Kuo A."/>
            <person name="LaButti K."/>
            <person name="Larrondo L.F."/>
            <person name="Lindquist E."/>
            <person name="Ling A."/>
            <person name="Lombard V."/>
            <person name="Lucas S."/>
            <person name="Lundell T."/>
            <person name="Martin R."/>
            <person name="McLaughlin D.J."/>
            <person name="Morgenstern I."/>
            <person name="Morin E."/>
            <person name="Murat C."/>
            <person name="Nagy L.G."/>
            <person name="Nolan M."/>
            <person name="Ohm R.A."/>
            <person name="Patyshakuliyeva A."/>
            <person name="Rokas A."/>
            <person name="Ruiz-Duenas F.J."/>
            <person name="Sabat G."/>
            <person name="Salamov A."/>
            <person name="Samejima M."/>
            <person name="Schmutz J."/>
            <person name="Slot J.C."/>
            <person name="St John F."/>
            <person name="Stenlid J."/>
            <person name="Sun H."/>
            <person name="Sun S."/>
            <person name="Syed K."/>
            <person name="Tsang A."/>
            <person name="Wiebenga A."/>
            <person name="Young D."/>
            <person name="Pisabarro A."/>
            <person name="Eastwood D.C."/>
            <person name="Martin F."/>
            <person name="Cullen D."/>
            <person name="Grigoriev I.V."/>
            <person name="Hibbett D.S."/>
        </authorList>
    </citation>
    <scope>NUCLEOTIDE SEQUENCE</scope>
    <source>
        <strain evidence="4">FP-58527</strain>
    </source>
</reference>
<protein>
    <submittedName>
        <fullName evidence="3">Uncharacterized protein</fullName>
    </submittedName>
</protein>
<dbReference type="InParanoid" id="S8EBX5"/>
<dbReference type="HOGENOM" id="CLU_059415_0_0_1"/>
<name>S8EBX5_FOMSC</name>
<evidence type="ECO:0000313" key="3">
    <source>
        <dbReference type="EMBL" id="EPT02477.1"/>
    </source>
</evidence>
<feature type="transmembrane region" description="Helical" evidence="1">
    <location>
        <begin position="242"/>
        <end position="266"/>
    </location>
</feature>
<evidence type="ECO:0000313" key="4">
    <source>
        <dbReference type="Proteomes" id="UP000015241"/>
    </source>
</evidence>
<evidence type="ECO:0000256" key="1">
    <source>
        <dbReference type="SAM" id="Phobius"/>
    </source>
</evidence>
<keyword evidence="4" id="KW-1185">Reference proteome</keyword>
<dbReference type="AlphaFoldDB" id="S8EBX5"/>
<feature type="transmembrane region" description="Helical" evidence="1">
    <location>
        <begin position="195"/>
        <end position="221"/>
    </location>
</feature>
<organism evidence="3 4">
    <name type="scientific">Fomitopsis schrenkii</name>
    <name type="common">Brown rot fungus</name>
    <dbReference type="NCBI Taxonomy" id="2126942"/>
    <lineage>
        <taxon>Eukaryota</taxon>
        <taxon>Fungi</taxon>
        <taxon>Dikarya</taxon>
        <taxon>Basidiomycota</taxon>
        <taxon>Agaricomycotina</taxon>
        <taxon>Agaricomycetes</taxon>
        <taxon>Polyporales</taxon>
        <taxon>Fomitopsis</taxon>
    </lineage>
</organism>
<dbReference type="Proteomes" id="UP000015241">
    <property type="component" value="Unassembled WGS sequence"/>
</dbReference>
<keyword evidence="1" id="KW-0472">Membrane</keyword>
<evidence type="ECO:0000256" key="2">
    <source>
        <dbReference type="SAM" id="SignalP"/>
    </source>
</evidence>
<keyword evidence="2" id="KW-0732">Signal</keyword>
<dbReference type="EMBL" id="KE504135">
    <property type="protein sequence ID" value="EPT02477.1"/>
    <property type="molecule type" value="Genomic_DNA"/>
</dbReference>
<keyword evidence="1" id="KW-0812">Transmembrane</keyword>